<comment type="caution">
    <text evidence="2">The sequence shown here is derived from an EMBL/GenBank/DDBJ whole genome shotgun (WGS) entry which is preliminary data.</text>
</comment>
<dbReference type="Pfam" id="PF04298">
    <property type="entry name" value="Zn_peptidase_2"/>
    <property type="match status" value="1"/>
</dbReference>
<dbReference type="EMBL" id="VULR01000012">
    <property type="protein sequence ID" value="MSS43861.1"/>
    <property type="molecule type" value="Genomic_DNA"/>
</dbReference>
<dbReference type="PANTHER" id="PTHR36434:SF1">
    <property type="entry name" value="MEMBRANE PROTEASE YUGP-RELATED"/>
    <property type="match status" value="1"/>
</dbReference>
<name>A0A844FIS7_9FIRM</name>
<feature type="transmembrane region" description="Helical" evidence="1">
    <location>
        <begin position="190"/>
        <end position="210"/>
    </location>
</feature>
<sequence>MDYYFLLMIALIISFYAQIKVSTTFNKYLRVPSYSGYTGREVARMILDRNGLHDVRIEPIGGQLTDHYDPRTNVIRLSSNVYNGNSIASLSVAAHEVGHAIQHAEGYFPLILRNNIAPIASISARFVWILIFLGFLISPVLLEAGIILYLAIVLFQVVTLPVEFNASRRALDQLDSGIVTRNEIGPAKKVLSAAALTYVAATLVAIGQLLRLISLSDRRN</sequence>
<feature type="transmembrane region" description="Helical" evidence="1">
    <location>
        <begin position="6"/>
        <end position="25"/>
    </location>
</feature>
<dbReference type="InterPro" id="IPR007395">
    <property type="entry name" value="Zn_peptidase_2"/>
</dbReference>
<dbReference type="RefSeq" id="WP_154484539.1">
    <property type="nucleotide sequence ID" value="NZ_JAHLOA010000004.1"/>
</dbReference>
<proteinExistence type="predicted"/>
<evidence type="ECO:0000313" key="3">
    <source>
        <dbReference type="Proteomes" id="UP000462760"/>
    </source>
</evidence>
<dbReference type="AlphaFoldDB" id="A0A844FIS7"/>
<gene>
    <name evidence="2" type="ORF">FYJ27_09005</name>
</gene>
<organism evidence="2 3">
    <name type="scientific">Anaerosalibacter bizertensis</name>
    <dbReference type="NCBI Taxonomy" id="932217"/>
    <lineage>
        <taxon>Bacteria</taxon>
        <taxon>Bacillati</taxon>
        <taxon>Bacillota</taxon>
        <taxon>Tissierellia</taxon>
        <taxon>Tissierellales</taxon>
        <taxon>Sporanaerobacteraceae</taxon>
        <taxon>Anaerosalibacter</taxon>
    </lineage>
</organism>
<dbReference type="PANTHER" id="PTHR36434">
    <property type="entry name" value="MEMBRANE PROTEASE YUGP-RELATED"/>
    <property type="match status" value="1"/>
</dbReference>
<keyword evidence="1" id="KW-0812">Transmembrane</keyword>
<dbReference type="OrthoDB" id="9784298at2"/>
<evidence type="ECO:0000256" key="1">
    <source>
        <dbReference type="SAM" id="Phobius"/>
    </source>
</evidence>
<keyword evidence="1" id="KW-1133">Transmembrane helix</keyword>
<dbReference type="Proteomes" id="UP000462760">
    <property type="component" value="Unassembled WGS sequence"/>
</dbReference>
<keyword evidence="1" id="KW-0472">Membrane</keyword>
<evidence type="ECO:0000313" key="2">
    <source>
        <dbReference type="EMBL" id="MSS43861.1"/>
    </source>
</evidence>
<reference evidence="2 3" key="1">
    <citation type="submission" date="2019-08" db="EMBL/GenBank/DDBJ databases">
        <title>In-depth cultivation of the pig gut microbiome towards novel bacterial diversity and tailored functional studies.</title>
        <authorList>
            <person name="Wylensek D."/>
            <person name="Hitch T.C.A."/>
            <person name="Clavel T."/>
        </authorList>
    </citation>
    <scope>NUCLEOTIDE SEQUENCE [LARGE SCALE GENOMIC DNA]</scope>
    <source>
        <strain evidence="2 3">Med78-601-WT-4W-RMD-3</strain>
    </source>
</reference>
<feature type="transmembrane region" description="Helical" evidence="1">
    <location>
        <begin position="126"/>
        <end position="155"/>
    </location>
</feature>
<protein>
    <submittedName>
        <fullName evidence="2">Zinc metallopeptidase</fullName>
    </submittedName>
</protein>
<accession>A0A844FIS7</accession>